<evidence type="ECO:0000313" key="2">
    <source>
        <dbReference type="EMBL" id="TWU06234.1"/>
    </source>
</evidence>
<gene>
    <name evidence="2" type="ORF">Pla52n_19540</name>
</gene>
<dbReference type="AlphaFoldDB" id="A0A5C6B6T0"/>
<name>A0A5C6B6T0_9BACT</name>
<organism evidence="2 3">
    <name type="scientific">Stieleria varia</name>
    <dbReference type="NCBI Taxonomy" id="2528005"/>
    <lineage>
        <taxon>Bacteria</taxon>
        <taxon>Pseudomonadati</taxon>
        <taxon>Planctomycetota</taxon>
        <taxon>Planctomycetia</taxon>
        <taxon>Pirellulales</taxon>
        <taxon>Pirellulaceae</taxon>
        <taxon>Stieleria</taxon>
    </lineage>
</organism>
<keyword evidence="3" id="KW-1185">Reference proteome</keyword>
<dbReference type="RefSeq" id="WP_146519340.1">
    <property type="nucleotide sequence ID" value="NZ_CP151726.1"/>
</dbReference>
<feature type="coiled-coil region" evidence="1">
    <location>
        <begin position="47"/>
        <end position="183"/>
    </location>
</feature>
<comment type="caution">
    <text evidence="2">The sequence shown here is derived from an EMBL/GenBank/DDBJ whole genome shotgun (WGS) entry which is preliminary data.</text>
</comment>
<accession>A0A5C6B6T0</accession>
<dbReference type="Proteomes" id="UP000320176">
    <property type="component" value="Unassembled WGS sequence"/>
</dbReference>
<evidence type="ECO:0008006" key="4">
    <source>
        <dbReference type="Google" id="ProtNLM"/>
    </source>
</evidence>
<dbReference type="EMBL" id="SJPN01000002">
    <property type="protein sequence ID" value="TWU06234.1"/>
    <property type="molecule type" value="Genomic_DNA"/>
</dbReference>
<keyword evidence="1" id="KW-0175">Coiled coil</keyword>
<proteinExistence type="predicted"/>
<sequence>MTLLGKAFTVVIFLLSLTFMVLALVVNASHRNWRDLVLGATGYKATIEAIDVENQQLRDAAEEAQASLAREQAARRTALAALQTQLDQLTNELELSVNTNQKLEAKNTELAQLDRSRAEELQRLTEANTILRGQIRKEQEDRDKLFAETLVLTDNLNEVRGVRQELEVRNDALQKQLTRFREIADHMGIRPEDPLDGAPPERNGNILVVDRPKSLVEVSIGYDDGLRKGHFLNVTRDGRFITRLRVRETDPNRSVAEIMRDYNEGIILEGDRVDTSID</sequence>
<reference evidence="2 3" key="1">
    <citation type="submission" date="2019-02" db="EMBL/GenBank/DDBJ databases">
        <title>Deep-cultivation of Planctomycetes and their phenomic and genomic characterization uncovers novel biology.</title>
        <authorList>
            <person name="Wiegand S."/>
            <person name="Jogler M."/>
            <person name="Boedeker C."/>
            <person name="Pinto D."/>
            <person name="Vollmers J."/>
            <person name="Rivas-Marin E."/>
            <person name="Kohn T."/>
            <person name="Peeters S.H."/>
            <person name="Heuer A."/>
            <person name="Rast P."/>
            <person name="Oberbeckmann S."/>
            <person name="Bunk B."/>
            <person name="Jeske O."/>
            <person name="Meyerdierks A."/>
            <person name="Storesund J.E."/>
            <person name="Kallscheuer N."/>
            <person name="Luecker S."/>
            <person name="Lage O.M."/>
            <person name="Pohl T."/>
            <person name="Merkel B.J."/>
            <person name="Hornburger P."/>
            <person name="Mueller R.-W."/>
            <person name="Bruemmer F."/>
            <person name="Labrenz M."/>
            <person name="Spormann A.M."/>
            <person name="Op Den Camp H."/>
            <person name="Overmann J."/>
            <person name="Amann R."/>
            <person name="Jetten M.S.M."/>
            <person name="Mascher T."/>
            <person name="Medema M.H."/>
            <person name="Devos D.P."/>
            <person name="Kaster A.-K."/>
            <person name="Ovreas L."/>
            <person name="Rohde M."/>
            <person name="Galperin M.Y."/>
            <person name="Jogler C."/>
        </authorList>
    </citation>
    <scope>NUCLEOTIDE SEQUENCE [LARGE SCALE GENOMIC DNA]</scope>
    <source>
        <strain evidence="2 3">Pla52n</strain>
    </source>
</reference>
<evidence type="ECO:0000313" key="3">
    <source>
        <dbReference type="Proteomes" id="UP000320176"/>
    </source>
</evidence>
<protein>
    <recommendedName>
        <fullName evidence="4">Chromosome partition protein Smc</fullName>
    </recommendedName>
</protein>
<dbReference type="OrthoDB" id="253764at2"/>
<evidence type="ECO:0000256" key="1">
    <source>
        <dbReference type="SAM" id="Coils"/>
    </source>
</evidence>